<organism evidence="1 2">
    <name type="scientific">Candida theae</name>
    <dbReference type="NCBI Taxonomy" id="1198502"/>
    <lineage>
        <taxon>Eukaryota</taxon>
        <taxon>Fungi</taxon>
        <taxon>Dikarya</taxon>
        <taxon>Ascomycota</taxon>
        <taxon>Saccharomycotina</taxon>
        <taxon>Pichiomycetes</taxon>
        <taxon>Debaryomycetaceae</taxon>
        <taxon>Candida/Lodderomyces clade</taxon>
        <taxon>Candida</taxon>
    </lineage>
</organism>
<proteinExistence type="predicted"/>
<sequence length="553" mass="64001">MENYNVPHSEDEYELKQRIWDKLKLRRTDVDPALRKRLAFKPNDMLYTTEYNNFIKELYPVNNEPFSSKFAPFAVRHCATKYNNINHERAFKRYMELPKPAPSFLPPTVLQTFIKRYVLSQRHFANRNVLEGCLLRGDTNGLLSAIRNENARRKDYLDRCQSILNDVKQAGFELTQQEQVRMIYLSYFKDRNDVVNVAGTDKGFGYKKFTFDDYQSLLSTFGDRRDLLGVLLFLATRHDQLDVICDILPKVGLGSIIGVEDKGHLKLTDISLINLFRYFNTFNERPEFMQYLANTIAKLNEIPVITTEIVDNLIIVLADLDLIKHAEILFETAYFSAGPSEGDDPVLTEWRYIYTKLKTVTNDKSVFYNLSPSHLSFSSLFHAYCLKGSFEKVKQLMYVMDNLTTLSMSTKMYFAVFKGFLNRSDWKIDDLQYILNSLLNQIDTIKDNDDLNSSRLLSILPQSGNTILQDQFVDEFITSDTTLRLSNLLMECIFMACINLLNQSGDPRKSGSIKIVKSRWEKMVEPKKSGPYEAERLSYINKAVLMDLVTIIA</sequence>
<accession>A0AAD5G0F6</accession>
<protein>
    <submittedName>
        <fullName evidence="1">Uncharacterized protein</fullName>
    </submittedName>
</protein>
<dbReference type="RefSeq" id="XP_051610770.1">
    <property type="nucleotide sequence ID" value="XM_051755275.1"/>
</dbReference>
<reference evidence="1 2" key="1">
    <citation type="journal article" date="2022" name="DNA Res.">
        <title>Genome analysis of five recently described species of the CUG-Ser clade uncovers Candida theae as a new hybrid lineage with pathogenic potential in the Candida parapsilosis species complex.</title>
        <authorList>
            <person name="Mixao V."/>
            <person name="Del Olmo V."/>
            <person name="Hegedusova E."/>
            <person name="Saus E."/>
            <person name="Pryszcz L."/>
            <person name="Cillingova A."/>
            <person name="Nosek J."/>
            <person name="Gabaldon T."/>
        </authorList>
    </citation>
    <scope>NUCLEOTIDE SEQUENCE [LARGE SCALE GENOMIC DNA]</scope>
    <source>
        <strain evidence="1 2">CBS 12239</strain>
    </source>
</reference>
<evidence type="ECO:0000313" key="1">
    <source>
        <dbReference type="EMBL" id="KAI5965506.1"/>
    </source>
</evidence>
<name>A0AAD5G0F6_9ASCO</name>
<dbReference type="EMBL" id="JAIHNG010000044">
    <property type="protein sequence ID" value="KAI5965506.1"/>
    <property type="molecule type" value="Genomic_DNA"/>
</dbReference>
<dbReference type="AlphaFoldDB" id="A0AAD5G0F6"/>
<dbReference type="GeneID" id="76148831"/>
<gene>
    <name evidence="1" type="ORF">KGF57_000772</name>
</gene>
<keyword evidence="2" id="KW-1185">Reference proteome</keyword>
<comment type="caution">
    <text evidence="1">The sequence shown here is derived from an EMBL/GenBank/DDBJ whole genome shotgun (WGS) entry which is preliminary data.</text>
</comment>
<evidence type="ECO:0000313" key="2">
    <source>
        <dbReference type="Proteomes" id="UP001204833"/>
    </source>
</evidence>
<dbReference type="Proteomes" id="UP001204833">
    <property type="component" value="Unassembled WGS sequence"/>
</dbReference>